<organism evidence="2 3">
    <name type="scientific">Paracidovorax wautersii</name>
    <dbReference type="NCBI Taxonomy" id="1177982"/>
    <lineage>
        <taxon>Bacteria</taxon>
        <taxon>Pseudomonadati</taxon>
        <taxon>Pseudomonadota</taxon>
        <taxon>Betaproteobacteria</taxon>
        <taxon>Burkholderiales</taxon>
        <taxon>Comamonadaceae</taxon>
        <taxon>Paracidovorax</taxon>
    </lineage>
</organism>
<dbReference type="Proteomes" id="UP000199119">
    <property type="component" value="Unassembled WGS sequence"/>
</dbReference>
<reference evidence="3" key="1">
    <citation type="submission" date="2016-10" db="EMBL/GenBank/DDBJ databases">
        <authorList>
            <person name="Varghese N."/>
            <person name="Submissions S."/>
        </authorList>
    </citation>
    <scope>NUCLEOTIDE SEQUENCE [LARGE SCALE GENOMIC DNA]</scope>
    <source>
        <strain evidence="3">DSM 27981</strain>
    </source>
</reference>
<dbReference type="EMBL" id="FONX01000005">
    <property type="protein sequence ID" value="SFE82093.1"/>
    <property type="molecule type" value="Genomic_DNA"/>
</dbReference>
<evidence type="ECO:0000256" key="1">
    <source>
        <dbReference type="SAM" id="MobiDB-lite"/>
    </source>
</evidence>
<dbReference type="OrthoDB" id="6625743at2"/>
<protein>
    <submittedName>
        <fullName evidence="2">Uncharacterized protein</fullName>
    </submittedName>
</protein>
<name>A0A1I2DPA4_9BURK</name>
<proteinExistence type="predicted"/>
<evidence type="ECO:0000313" key="3">
    <source>
        <dbReference type="Proteomes" id="UP000199119"/>
    </source>
</evidence>
<dbReference type="RefSeq" id="WP_139222795.1">
    <property type="nucleotide sequence ID" value="NZ_FONX01000005.1"/>
</dbReference>
<gene>
    <name evidence="2" type="ORF">SAMN04489711_105327</name>
</gene>
<sequence>MSRAENYPSTVMALQLYFPAGSHANPTRIWYHLSVPGLAQQLLASAKRAHLQSALLYHVASGHLKRERVTHHQIDGSHILHSQCLELIDTEMQLRAFICHAQRVRHGKHCQSLPKNPRQADMAQFRRKQKQEKRDVVLEETKS</sequence>
<accession>A0A1I2DPA4</accession>
<feature type="region of interest" description="Disordered" evidence="1">
    <location>
        <begin position="110"/>
        <end position="143"/>
    </location>
</feature>
<evidence type="ECO:0000313" key="2">
    <source>
        <dbReference type="EMBL" id="SFE82093.1"/>
    </source>
</evidence>
<feature type="compositionally biased region" description="Basic and acidic residues" evidence="1">
    <location>
        <begin position="132"/>
        <end position="143"/>
    </location>
</feature>
<dbReference type="AlphaFoldDB" id="A0A1I2DPA4"/>
<keyword evidence="3" id="KW-1185">Reference proteome</keyword>